<dbReference type="AlphaFoldDB" id="A0A327JJQ5"/>
<name>A0A327JJQ5_9HYPH</name>
<keyword evidence="2" id="KW-1185">Reference proteome</keyword>
<dbReference type="Proteomes" id="UP000249299">
    <property type="component" value="Unassembled WGS sequence"/>
</dbReference>
<dbReference type="RefSeq" id="WP_146610257.1">
    <property type="nucleotide sequence ID" value="NZ_JACIGG010000009.1"/>
</dbReference>
<comment type="caution">
    <text evidence="1">The sequence shown here is derived from an EMBL/GenBank/DDBJ whole genome shotgun (WGS) entry which is preliminary data.</text>
</comment>
<organism evidence="1 2">
    <name type="scientific">Rhodobium orientis</name>
    <dbReference type="NCBI Taxonomy" id="34017"/>
    <lineage>
        <taxon>Bacteria</taxon>
        <taxon>Pseudomonadati</taxon>
        <taxon>Pseudomonadota</taxon>
        <taxon>Alphaproteobacteria</taxon>
        <taxon>Hyphomicrobiales</taxon>
        <taxon>Rhodobiaceae</taxon>
        <taxon>Rhodobium</taxon>
    </lineage>
</organism>
<accession>A0A327JJQ5</accession>
<evidence type="ECO:0000313" key="2">
    <source>
        <dbReference type="Proteomes" id="UP000249299"/>
    </source>
</evidence>
<proteinExistence type="predicted"/>
<reference evidence="1 2" key="1">
    <citation type="submission" date="2017-07" db="EMBL/GenBank/DDBJ databases">
        <title>Draft Genome Sequences of Select Purple Nonsulfur Bacteria.</title>
        <authorList>
            <person name="Lasarre B."/>
            <person name="Mckinlay J.B."/>
        </authorList>
    </citation>
    <scope>NUCLEOTIDE SEQUENCE [LARGE SCALE GENOMIC DNA]</scope>
    <source>
        <strain evidence="1 2">DSM 11290</strain>
    </source>
</reference>
<dbReference type="EMBL" id="NPEV01000058">
    <property type="protein sequence ID" value="RAI25022.1"/>
    <property type="molecule type" value="Genomic_DNA"/>
</dbReference>
<gene>
    <name evidence="1" type="ORF">CH339_19990</name>
</gene>
<sequence length="104" mass="11524">MPKFDDGTPLLTNKLWAIYVTDTSLYGLTMDNGSGTDFSFVWRADKGLVLEHEDKKTYEKLVSEAGEANPGLGSGSLGAQVVMREYMKNPQYAGQRCPTNLVTW</sequence>
<evidence type="ECO:0000313" key="1">
    <source>
        <dbReference type="EMBL" id="RAI25022.1"/>
    </source>
</evidence>
<dbReference type="OrthoDB" id="7858612at2"/>
<protein>
    <submittedName>
        <fullName evidence="1">Uncharacterized protein</fullName>
    </submittedName>
</protein>